<accession>A0A914RRZ8</accession>
<evidence type="ECO:0000313" key="3">
    <source>
        <dbReference type="WBParaSite" id="PEQ_0000908301-mRNA-1"/>
    </source>
</evidence>
<dbReference type="WBParaSite" id="PEQ_0000908301-mRNA-1">
    <property type="protein sequence ID" value="PEQ_0000908301-mRNA-1"/>
    <property type="gene ID" value="PEQ_0000908301"/>
</dbReference>
<organism evidence="2 3">
    <name type="scientific">Parascaris equorum</name>
    <name type="common">Equine roundworm</name>
    <dbReference type="NCBI Taxonomy" id="6256"/>
    <lineage>
        <taxon>Eukaryota</taxon>
        <taxon>Metazoa</taxon>
        <taxon>Ecdysozoa</taxon>
        <taxon>Nematoda</taxon>
        <taxon>Chromadorea</taxon>
        <taxon>Rhabditida</taxon>
        <taxon>Spirurina</taxon>
        <taxon>Ascaridomorpha</taxon>
        <taxon>Ascaridoidea</taxon>
        <taxon>Ascarididae</taxon>
        <taxon>Parascaris</taxon>
    </lineage>
</organism>
<evidence type="ECO:0000256" key="1">
    <source>
        <dbReference type="SAM" id="MobiDB-lite"/>
    </source>
</evidence>
<reference evidence="3" key="1">
    <citation type="submission" date="2022-11" db="UniProtKB">
        <authorList>
            <consortium name="WormBaseParasite"/>
        </authorList>
    </citation>
    <scope>IDENTIFICATION</scope>
</reference>
<dbReference type="Proteomes" id="UP000887564">
    <property type="component" value="Unplaced"/>
</dbReference>
<evidence type="ECO:0000313" key="2">
    <source>
        <dbReference type="Proteomes" id="UP000887564"/>
    </source>
</evidence>
<keyword evidence="2" id="KW-1185">Reference proteome</keyword>
<dbReference type="AlphaFoldDB" id="A0A914RRZ8"/>
<sequence>MLAQMTKSMQQYDKSASGTEVRKGYEGNQRATTIFFCTRSRRRASLEAYAFMDGHLSGQLTHLILALGVSAKVRDYNEVGII</sequence>
<feature type="compositionally biased region" description="Polar residues" evidence="1">
    <location>
        <begin position="1"/>
        <end position="18"/>
    </location>
</feature>
<proteinExistence type="predicted"/>
<protein>
    <submittedName>
        <fullName evidence="3">Uncharacterized protein</fullName>
    </submittedName>
</protein>
<name>A0A914RRZ8_PAREQ</name>
<feature type="region of interest" description="Disordered" evidence="1">
    <location>
        <begin position="1"/>
        <end position="24"/>
    </location>
</feature>